<feature type="transmembrane region" description="Helical" evidence="2">
    <location>
        <begin position="478"/>
        <end position="501"/>
    </location>
</feature>
<evidence type="ECO:0000313" key="5">
    <source>
        <dbReference type="Proteomes" id="UP000247409"/>
    </source>
</evidence>
<gene>
    <name evidence="4" type="ORF">BWQ96_02517</name>
</gene>
<dbReference type="Gene3D" id="3.40.50.1820">
    <property type="entry name" value="alpha/beta hydrolase"/>
    <property type="match status" value="1"/>
</dbReference>
<feature type="region of interest" description="Disordered" evidence="1">
    <location>
        <begin position="395"/>
        <end position="415"/>
    </location>
</feature>
<keyword evidence="2" id="KW-0812">Transmembrane</keyword>
<sequence>MDDWNDFGAVPPPNPRALPPPNTDYDHALPRSRTVSSVSDSSVPVLDDDNRSVTSSVSPPSISDTAASAAASSSTANHRDRSFIPSFPFLKPRRDRTNSVSDDSTPNGASSTRADRFLESPNDQISAGSESETHEPPTVRIPPTVYHTTLNPPVHVPNNYRDIEDPNPPPQPIKGDLDDVPDDFELGTDFPPMSSNSLESAPISSTLLRHPDRTFLKLEVISAKEVRSLLVFFGWFVIAAFLYTALLLLAANTTHAHNFEVFLDANLLTDQLRNKDSSRPVPPQEAQILLTLSSETRMSVPLTNYQSDYHCDRKLYTPEQCAMLQPRVLCENPNSAAFPCRLSAFPTLQRQEEGQQPDQTADDGATADGIDDTADNSQTSDENVADDVVAGADFPGGQLPNGIGNETPSQDEFGGGEVDPADAKYFFITANASVLPRSYQLVSHFQNVILSLFFFVLAILFGIRIFSEGRGKTTHEQVWVLLLLLWSSAYFSTVESIIRLVKQLNENVYDQFEDWVFRVEEVFTVIRETSFTLVSFFYLWANLQSYRVLDPLKRLTFRRFYLPKLLALLPITVFLAVSYLVIPVVVSEIPLMAAPVLAFYFGEFRIIPALKVELAAAIVKSLVDLILLVIIIREAKLTISVLENAPYMKYRTKRVGFRFFLFINFVFYILFFTLQLLLLFGKPRGDNYLTLSKLSIPLVRADVFHYWLVGPNILFTGYLLVTAYVHLPRTSVGIIKGWFVRSTLAKSSYSWSKKGEDDSDGLTSVAPSADDDITVSTIAKKALWSKDGNWMNSYDPSSSLDNDAELQQQIVEPVTYRMRESKDKLQVKANCFTMQTHVIMFNFAWYVYYYGTAKLDKFEPKENPLPFQFQIQAHATCTETDTQALVVDCTDRIIVTFKGTTSKKNVRTSLRMSHERLSTVIHSNADGDDESERLKKLFGTRYSYGKLHRGFAHAYLRIADQIVQNVQTLRERKMRPVFLTGHSLGGALATICSLDLWVKLNLSRREIFVSTFGSPRVGNRNFQIVYDQVVPLHWRIVVDPDMITKMPISGYTHVGKKVVLTAQGDMLIDRNALDRRPWTGEAAGFAYHRKAAYMLAMRAWCMRHHGMTYTPAFWPFPVRREDERRFAGAFEQVDSEEPSATANRIASINAMMDELGKTAEERVNKAVVDKWERLTRYTMLKHQLQASRRGGR</sequence>
<feature type="domain" description="Fungal lipase-type" evidence="3">
    <location>
        <begin position="894"/>
        <end position="1048"/>
    </location>
</feature>
<feature type="compositionally biased region" description="Low complexity" evidence="1">
    <location>
        <begin position="35"/>
        <end position="45"/>
    </location>
</feature>
<dbReference type="Proteomes" id="UP000247409">
    <property type="component" value="Unassembled WGS sequence"/>
</dbReference>
<dbReference type="GO" id="GO:0006629">
    <property type="term" value="P:lipid metabolic process"/>
    <property type="evidence" value="ECO:0007669"/>
    <property type="project" value="InterPro"/>
</dbReference>
<feature type="compositionally biased region" description="Low complexity" evidence="1">
    <location>
        <begin position="354"/>
        <end position="368"/>
    </location>
</feature>
<feature type="transmembrane region" description="Helical" evidence="2">
    <location>
        <begin position="447"/>
        <end position="466"/>
    </location>
</feature>
<evidence type="ECO:0000256" key="1">
    <source>
        <dbReference type="SAM" id="MobiDB-lite"/>
    </source>
</evidence>
<dbReference type="InterPro" id="IPR002921">
    <property type="entry name" value="Fungal_lipase-type"/>
</dbReference>
<evidence type="ECO:0000259" key="3">
    <source>
        <dbReference type="Pfam" id="PF01764"/>
    </source>
</evidence>
<name>A0A2V3IZZ9_9FLOR</name>
<proteinExistence type="predicted"/>
<dbReference type="InterPro" id="IPR051218">
    <property type="entry name" value="Sec_MonoDiacylglyc_Lipase"/>
</dbReference>
<protein>
    <recommendedName>
        <fullName evidence="3">Fungal lipase-type domain-containing protein</fullName>
    </recommendedName>
</protein>
<dbReference type="EMBL" id="NBIV01000021">
    <property type="protein sequence ID" value="PXF47655.1"/>
    <property type="molecule type" value="Genomic_DNA"/>
</dbReference>
<reference evidence="4 5" key="1">
    <citation type="journal article" date="2018" name="Mol. Biol. Evol.">
        <title>Analysis of the draft genome of the red seaweed Gracilariopsis chorda provides insights into genome size evolution in Rhodophyta.</title>
        <authorList>
            <person name="Lee J."/>
            <person name="Yang E.C."/>
            <person name="Graf L."/>
            <person name="Yang J.H."/>
            <person name="Qiu H."/>
            <person name="Zel Zion U."/>
            <person name="Chan C.X."/>
            <person name="Stephens T.G."/>
            <person name="Weber A.P.M."/>
            <person name="Boo G.H."/>
            <person name="Boo S.M."/>
            <person name="Kim K.M."/>
            <person name="Shin Y."/>
            <person name="Jung M."/>
            <person name="Lee S.J."/>
            <person name="Yim H.S."/>
            <person name="Lee J.H."/>
            <person name="Bhattacharya D."/>
            <person name="Yoon H.S."/>
        </authorList>
    </citation>
    <scope>NUCLEOTIDE SEQUENCE [LARGE SCALE GENOMIC DNA]</scope>
    <source>
        <strain evidence="4 5">SKKU-2015</strain>
        <tissue evidence="4">Whole body</tissue>
    </source>
</reference>
<dbReference type="PANTHER" id="PTHR45856">
    <property type="entry name" value="ALPHA/BETA-HYDROLASES SUPERFAMILY PROTEIN"/>
    <property type="match status" value="1"/>
</dbReference>
<feature type="compositionally biased region" description="Low complexity" evidence="1">
    <location>
        <begin position="52"/>
        <end position="76"/>
    </location>
</feature>
<feature type="region of interest" description="Disordered" evidence="1">
    <location>
        <begin position="1"/>
        <end position="200"/>
    </location>
</feature>
<feature type="compositionally biased region" description="Pro residues" evidence="1">
    <location>
        <begin position="10"/>
        <end position="22"/>
    </location>
</feature>
<dbReference type="AlphaFoldDB" id="A0A2V3IZZ9"/>
<dbReference type="CDD" id="cd00519">
    <property type="entry name" value="Lipase_3"/>
    <property type="match status" value="1"/>
</dbReference>
<feature type="transmembrane region" description="Helical" evidence="2">
    <location>
        <begin position="561"/>
        <end position="582"/>
    </location>
</feature>
<dbReference type="InterPro" id="IPR029058">
    <property type="entry name" value="AB_hydrolase_fold"/>
</dbReference>
<accession>A0A2V3IZZ9</accession>
<dbReference type="SUPFAM" id="SSF53474">
    <property type="entry name" value="alpha/beta-Hydrolases"/>
    <property type="match status" value="1"/>
</dbReference>
<keyword evidence="2" id="KW-1133">Transmembrane helix</keyword>
<dbReference type="Pfam" id="PF01764">
    <property type="entry name" value="Lipase_3"/>
    <property type="match status" value="1"/>
</dbReference>
<feature type="compositionally biased region" description="Polar residues" evidence="1">
    <location>
        <begin position="121"/>
        <end position="130"/>
    </location>
</feature>
<feature type="transmembrane region" description="Helical" evidence="2">
    <location>
        <begin position="229"/>
        <end position="250"/>
    </location>
</feature>
<dbReference type="OrthoDB" id="2018at2759"/>
<keyword evidence="2" id="KW-0472">Membrane</keyword>
<feature type="compositionally biased region" description="Polar residues" evidence="1">
    <location>
        <begin position="98"/>
        <end position="112"/>
    </location>
</feature>
<feature type="transmembrane region" description="Helical" evidence="2">
    <location>
        <begin position="614"/>
        <end position="632"/>
    </location>
</feature>
<evidence type="ECO:0000256" key="2">
    <source>
        <dbReference type="SAM" id="Phobius"/>
    </source>
</evidence>
<feature type="transmembrane region" description="Helical" evidence="2">
    <location>
        <begin position="704"/>
        <end position="727"/>
    </location>
</feature>
<keyword evidence="5" id="KW-1185">Reference proteome</keyword>
<dbReference type="PANTHER" id="PTHR45856:SF24">
    <property type="entry name" value="FUNGAL LIPASE-LIKE DOMAIN-CONTAINING PROTEIN"/>
    <property type="match status" value="1"/>
</dbReference>
<feature type="transmembrane region" description="Helical" evidence="2">
    <location>
        <begin position="659"/>
        <end position="680"/>
    </location>
</feature>
<organism evidence="4 5">
    <name type="scientific">Gracilariopsis chorda</name>
    <dbReference type="NCBI Taxonomy" id="448386"/>
    <lineage>
        <taxon>Eukaryota</taxon>
        <taxon>Rhodophyta</taxon>
        <taxon>Florideophyceae</taxon>
        <taxon>Rhodymeniophycidae</taxon>
        <taxon>Gracilariales</taxon>
        <taxon>Gracilariaceae</taxon>
        <taxon>Gracilariopsis</taxon>
    </lineage>
</organism>
<comment type="caution">
    <text evidence="4">The sequence shown here is derived from an EMBL/GenBank/DDBJ whole genome shotgun (WGS) entry which is preliminary data.</text>
</comment>
<evidence type="ECO:0000313" key="4">
    <source>
        <dbReference type="EMBL" id="PXF47655.1"/>
    </source>
</evidence>
<feature type="region of interest" description="Disordered" evidence="1">
    <location>
        <begin position="350"/>
        <end position="382"/>
    </location>
</feature>